<evidence type="ECO:0000313" key="4">
    <source>
        <dbReference type="EMBL" id="JAI17815.1"/>
    </source>
</evidence>
<feature type="chain" id="PRO_5005520553" evidence="3">
    <location>
        <begin position="19"/>
        <end position="71"/>
    </location>
</feature>
<evidence type="ECO:0000256" key="3">
    <source>
        <dbReference type="SAM" id="SignalP"/>
    </source>
</evidence>
<feature type="signal peptide" evidence="3">
    <location>
        <begin position="1"/>
        <end position="18"/>
    </location>
</feature>
<reference evidence="4" key="1">
    <citation type="submission" date="2015-04" db="EMBL/GenBank/DDBJ databases">
        <authorList>
            <person name="Syromyatnikov M.Y."/>
            <person name="Popov V.N."/>
        </authorList>
    </citation>
    <scope>NUCLEOTIDE SEQUENCE</scope>
    <source>
        <tissue evidence="4">Venom duct</tissue>
    </source>
</reference>
<proteinExistence type="predicted"/>
<feature type="non-terminal residue" evidence="4">
    <location>
        <position position="1"/>
    </location>
</feature>
<protein>
    <submittedName>
        <fullName evidence="4">Conopeptide</fullName>
    </submittedName>
</protein>
<keyword evidence="3" id="KW-0732">Signal</keyword>
<dbReference type="Pfam" id="PF02950">
    <property type="entry name" value="Conotoxin"/>
    <property type="match status" value="1"/>
</dbReference>
<evidence type="ECO:0000256" key="1">
    <source>
        <dbReference type="ARBA" id="ARBA00004613"/>
    </source>
</evidence>
<dbReference type="EMBL" id="GCVH01000078">
    <property type="protein sequence ID" value="JAI17815.1"/>
    <property type="molecule type" value="Transcribed_RNA"/>
</dbReference>
<dbReference type="InterPro" id="IPR004214">
    <property type="entry name" value="Conotoxin"/>
</dbReference>
<name>A0A0K8TUS7_CONLV</name>
<accession>A0A0K8TUS7</accession>
<evidence type="ECO:0000256" key="2">
    <source>
        <dbReference type="ARBA" id="ARBA00022525"/>
    </source>
</evidence>
<dbReference type="GO" id="GO:0005576">
    <property type="term" value="C:extracellular region"/>
    <property type="evidence" value="ECO:0007669"/>
    <property type="project" value="UniProtKB-SubCell"/>
</dbReference>
<dbReference type="AlphaFoldDB" id="A0A0K8TUS7"/>
<keyword evidence="2" id="KW-0964">Secreted</keyword>
<comment type="subcellular location">
    <subcellularLocation>
        <location evidence="1">Secreted</location>
    </subcellularLocation>
</comment>
<sequence length="71" mass="8164">ILLLVAAVLLSTQAWIQSDGEKRQKVKVKFLSKRKPSVKSWWEPDCNKFLMGCEVHADCCSNNCEGHCRLW</sequence>
<dbReference type="GO" id="GO:0008200">
    <property type="term" value="F:ion channel inhibitor activity"/>
    <property type="evidence" value="ECO:0007669"/>
    <property type="project" value="InterPro"/>
</dbReference>
<organism evidence="4">
    <name type="scientific">Conus lenavati</name>
    <name type="common">Cone snail</name>
    <dbReference type="NCBI Taxonomy" id="1519839"/>
    <lineage>
        <taxon>Eukaryota</taxon>
        <taxon>Metazoa</taxon>
        <taxon>Spiralia</taxon>
        <taxon>Lophotrochozoa</taxon>
        <taxon>Mollusca</taxon>
        <taxon>Gastropoda</taxon>
        <taxon>Caenogastropoda</taxon>
        <taxon>Neogastropoda</taxon>
        <taxon>Conoidea</taxon>
        <taxon>Conidae</taxon>
        <taxon>Conus</taxon>
        <taxon>Splinoconus</taxon>
    </lineage>
</organism>